<protein>
    <submittedName>
        <fullName evidence="2">H-type lectin domain-containing protein</fullName>
    </submittedName>
</protein>
<accession>A0ABW7LRF6</accession>
<dbReference type="RefSeq" id="WP_395135913.1">
    <property type="nucleotide sequence ID" value="NZ_JBIMPR010000025.1"/>
</dbReference>
<dbReference type="SUPFAM" id="SSF141086">
    <property type="entry name" value="Agglutinin HPA-like"/>
    <property type="match status" value="1"/>
</dbReference>
<dbReference type="PANTHER" id="PTHR46938">
    <property type="entry name" value="DISCOIDIN-1 SUBUNIT A-RELATED-RELATED"/>
    <property type="match status" value="1"/>
</dbReference>
<organism evidence="2 3">
    <name type="scientific">Paracoccus broussonetiae subsp. drimophilus</name>
    <dbReference type="NCBI Taxonomy" id="3373869"/>
    <lineage>
        <taxon>Bacteria</taxon>
        <taxon>Pseudomonadati</taxon>
        <taxon>Pseudomonadota</taxon>
        <taxon>Alphaproteobacteria</taxon>
        <taxon>Rhodobacterales</taxon>
        <taxon>Paracoccaceae</taxon>
        <taxon>Paracoccus</taxon>
        <taxon>Paracoccus broussonetiae</taxon>
    </lineage>
</organism>
<sequence length="131" mass="14495">MPKQQELQKIQNTTIIGDIQIINAIGELFNHVDNGLSMWSGAGDRKVSMQINFKTAFANPPAVTIGVTGMDSAHDQNLRFWLSAKDITEKGFTVEFDSWGDTHIARAAISWTAIGKRKPYEVKTTSASTIR</sequence>
<dbReference type="InterPro" id="IPR052487">
    <property type="entry name" value="Galactose-binding_lectin"/>
</dbReference>
<name>A0ABW7LRF6_9RHOB</name>
<dbReference type="InterPro" id="IPR037221">
    <property type="entry name" value="H-type_lectin_dom_sf"/>
</dbReference>
<feature type="domain" description="H-type lectin" evidence="1">
    <location>
        <begin position="49"/>
        <end position="114"/>
    </location>
</feature>
<proteinExistence type="predicted"/>
<keyword evidence="3" id="KW-1185">Reference proteome</keyword>
<dbReference type="Proteomes" id="UP001609376">
    <property type="component" value="Unassembled WGS sequence"/>
</dbReference>
<evidence type="ECO:0000313" key="2">
    <source>
        <dbReference type="EMBL" id="MFH5776898.1"/>
    </source>
</evidence>
<dbReference type="Gene3D" id="2.60.40.2080">
    <property type="match status" value="1"/>
</dbReference>
<comment type="caution">
    <text evidence="2">The sequence shown here is derived from an EMBL/GenBank/DDBJ whole genome shotgun (WGS) entry which is preliminary data.</text>
</comment>
<dbReference type="InterPro" id="IPR019019">
    <property type="entry name" value="H-type_lectin_domain"/>
</dbReference>
<dbReference type="Pfam" id="PF09458">
    <property type="entry name" value="H_lectin"/>
    <property type="match status" value="1"/>
</dbReference>
<dbReference type="EMBL" id="JBIMPR010000025">
    <property type="protein sequence ID" value="MFH5776898.1"/>
    <property type="molecule type" value="Genomic_DNA"/>
</dbReference>
<gene>
    <name evidence="2" type="ORF">ACHFJ0_21845</name>
</gene>
<evidence type="ECO:0000259" key="1">
    <source>
        <dbReference type="Pfam" id="PF09458"/>
    </source>
</evidence>
<reference evidence="2 3" key="1">
    <citation type="submission" date="2024-10" db="EMBL/GenBank/DDBJ databases">
        <title>Paracoccus drimophilus sp. nov., a novel bacterium from corn roots in Hunan.</title>
        <authorList>
            <person name="Li X."/>
        </authorList>
    </citation>
    <scope>NUCLEOTIDE SEQUENCE [LARGE SCALE GENOMIC DNA]</scope>
    <source>
        <strain evidence="2 3">NGMCC 1.201697</strain>
    </source>
</reference>
<evidence type="ECO:0000313" key="3">
    <source>
        <dbReference type="Proteomes" id="UP001609376"/>
    </source>
</evidence>